<feature type="region of interest" description="Disordered" evidence="1">
    <location>
        <begin position="533"/>
        <end position="560"/>
    </location>
</feature>
<dbReference type="Proteomes" id="UP001595816">
    <property type="component" value="Unassembled WGS sequence"/>
</dbReference>
<feature type="chain" id="PRO_5045456109" evidence="2">
    <location>
        <begin position="29"/>
        <end position="614"/>
    </location>
</feature>
<evidence type="ECO:0000256" key="2">
    <source>
        <dbReference type="SAM" id="SignalP"/>
    </source>
</evidence>
<organism evidence="3 4">
    <name type="scientific">Hamadaea flava</name>
    <dbReference type="NCBI Taxonomy" id="1742688"/>
    <lineage>
        <taxon>Bacteria</taxon>
        <taxon>Bacillati</taxon>
        <taxon>Actinomycetota</taxon>
        <taxon>Actinomycetes</taxon>
        <taxon>Micromonosporales</taxon>
        <taxon>Micromonosporaceae</taxon>
        <taxon>Hamadaea</taxon>
    </lineage>
</organism>
<gene>
    <name evidence="3" type="ORF">ACFOZ4_38400</name>
</gene>
<sequence length="614" mass="59803">MNKWLFRAVGTVGVASGIWLLGGAAAHAHEATAAPVTDPQALRGLLNNIFSPTNGLSDLGVSVDLPGNGVDAGLDARAPLQLRTNDGRAGVTAHLPQRQDVFLGGRLPSLADSVPAVAMLPERTEGLPGLSNLTDGLTGSGGAGGILGGLTGSSGPLNVVDGLTRGGLTSGLTGGDAAGGGNLLGGLTGGGDSGGILGGLTGGNLLGGLTGGLTGGDAVAQPAQPARQAPAVDPNQFDAGQFDPSQFDPNQFDPAQFDPAALGDDDPAVQTSTGTQADLDPAIADQLTQAGQNLVPMMIAQAASNLGPDGAQAPSPFDLDWDLGDDSAVGDDALLGDDLSGLDPSMFFADNPNVDVKMVAPESIPVVDGLPLVGPILSDSGLGKIIVVGNLAQKLPVVGTVLNGQGLPSIDNVPVVNQLMSRGLLSDGRSAGLPVVGSLPMVGDLLGGGTGGVLGGLTGGDSGGILGGLTGGLGGVTGGDALGSLGGNPLGGVTGGLLGGTQAEPLSALPAPGMTTARPASAPTAVTRVAAPQAHAARHAETDRPVAGEDAEFPSRGESGLPVVSSLPGLSLGRTLSQLPVVSDLPIVGSLPVASGILRSLPLVGTVASLLPLD</sequence>
<evidence type="ECO:0000256" key="1">
    <source>
        <dbReference type="SAM" id="MobiDB-lite"/>
    </source>
</evidence>
<evidence type="ECO:0000313" key="3">
    <source>
        <dbReference type="EMBL" id="MFC4136514.1"/>
    </source>
</evidence>
<reference evidence="4" key="1">
    <citation type="journal article" date="2019" name="Int. J. Syst. Evol. Microbiol.">
        <title>The Global Catalogue of Microorganisms (GCM) 10K type strain sequencing project: providing services to taxonomists for standard genome sequencing and annotation.</title>
        <authorList>
            <consortium name="The Broad Institute Genomics Platform"/>
            <consortium name="The Broad Institute Genome Sequencing Center for Infectious Disease"/>
            <person name="Wu L."/>
            <person name="Ma J."/>
        </authorList>
    </citation>
    <scope>NUCLEOTIDE SEQUENCE [LARGE SCALE GENOMIC DNA]</scope>
    <source>
        <strain evidence="4">CGMCC 4.7289</strain>
    </source>
</reference>
<feature type="compositionally biased region" description="Low complexity" evidence="1">
    <location>
        <begin position="217"/>
        <end position="232"/>
    </location>
</feature>
<protein>
    <submittedName>
        <fullName evidence="3">Uncharacterized protein</fullName>
    </submittedName>
</protein>
<keyword evidence="2" id="KW-0732">Signal</keyword>
<dbReference type="RefSeq" id="WP_253758593.1">
    <property type="nucleotide sequence ID" value="NZ_JAMZDZ010000001.1"/>
</dbReference>
<proteinExistence type="predicted"/>
<evidence type="ECO:0000313" key="4">
    <source>
        <dbReference type="Proteomes" id="UP001595816"/>
    </source>
</evidence>
<name>A0ABV8M336_9ACTN</name>
<keyword evidence="4" id="KW-1185">Reference proteome</keyword>
<accession>A0ABV8M336</accession>
<feature type="signal peptide" evidence="2">
    <location>
        <begin position="1"/>
        <end position="28"/>
    </location>
</feature>
<feature type="region of interest" description="Disordered" evidence="1">
    <location>
        <begin position="217"/>
        <end position="255"/>
    </location>
</feature>
<comment type="caution">
    <text evidence="3">The sequence shown here is derived from an EMBL/GenBank/DDBJ whole genome shotgun (WGS) entry which is preliminary data.</text>
</comment>
<dbReference type="EMBL" id="JBHSAY010000031">
    <property type="protein sequence ID" value="MFC4136514.1"/>
    <property type="molecule type" value="Genomic_DNA"/>
</dbReference>
<feature type="compositionally biased region" description="Basic and acidic residues" evidence="1">
    <location>
        <begin position="538"/>
        <end position="547"/>
    </location>
</feature>